<keyword evidence="3" id="KW-1185">Reference proteome</keyword>
<comment type="caution">
    <text evidence="2">The sequence shown here is derived from an EMBL/GenBank/DDBJ whole genome shotgun (WGS) entry which is preliminary data.</text>
</comment>
<dbReference type="Proteomes" id="UP000748531">
    <property type="component" value="Unassembled WGS sequence"/>
</dbReference>
<feature type="domain" description="FOXP coiled-coil" evidence="1">
    <location>
        <begin position="272"/>
        <end position="338"/>
    </location>
</feature>
<evidence type="ECO:0000259" key="1">
    <source>
        <dbReference type="Pfam" id="PF16159"/>
    </source>
</evidence>
<proteinExistence type="predicted"/>
<name>A0A8J4WG98_9TREM</name>
<accession>A0A8J4WG98</accession>
<protein>
    <recommendedName>
        <fullName evidence="1">FOXP coiled-coil domain-containing protein</fullName>
    </recommendedName>
</protein>
<dbReference type="OrthoDB" id="5830876at2759"/>
<dbReference type="InterPro" id="IPR032354">
    <property type="entry name" value="FOXP-CC"/>
</dbReference>
<dbReference type="Pfam" id="PF16159">
    <property type="entry name" value="FOXP-CC"/>
    <property type="match status" value="1"/>
</dbReference>
<dbReference type="AlphaFoldDB" id="A0A8J4WG98"/>
<organism evidence="2 3">
    <name type="scientific">Paragonimus heterotremus</name>
    <dbReference type="NCBI Taxonomy" id="100268"/>
    <lineage>
        <taxon>Eukaryota</taxon>
        <taxon>Metazoa</taxon>
        <taxon>Spiralia</taxon>
        <taxon>Lophotrochozoa</taxon>
        <taxon>Platyhelminthes</taxon>
        <taxon>Trematoda</taxon>
        <taxon>Digenea</taxon>
        <taxon>Plagiorchiida</taxon>
        <taxon>Troglotremata</taxon>
        <taxon>Troglotrematidae</taxon>
        <taxon>Paragonimus</taxon>
    </lineage>
</organism>
<sequence>MKTGMALAPPRRLVARVQVRSQMVIVTQLFDYLKLGLRPWNPVSNAIQTRACFDGLRFSNMGHHLQPTVITKTDRQNTFSHNGIMGNMYPSPLPTASDLGTQSSCPNGPHGIVENSFQSSVQPLTDEIFSTRSPLWLPLLSPESVLNLLRPYLLSQLCSTQTPPPDFLSTLKVGDEAHHHFIKSQTSYLAEDKFNHIVDKQSSNETFHEQLLVNGLEQLRNSLEERGLLLSCSPGHNALSDFFSNHNIGNRTSVTNDNSSACSMDSIKNLLIAGQVCDWPGCGATLGSDTSFLDHLNSIHQLSLQSLAQVEVCASRLELYLRTVRKESQRLNAMLKHLFNQTQLHVGRVTTGGSFAHGLCTAPSDTNHKGVKLQVEERNGHTNTFVLDSAGSQLGNISIDQERKHTAKGKFTVFMMTDRWKLRLAFLKHCFIR</sequence>
<gene>
    <name evidence="2" type="ORF">PHET_06508</name>
</gene>
<dbReference type="EMBL" id="LUCH01003355">
    <property type="protein sequence ID" value="KAF5400238.1"/>
    <property type="molecule type" value="Genomic_DNA"/>
</dbReference>
<reference evidence="2" key="1">
    <citation type="submission" date="2019-05" db="EMBL/GenBank/DDBJ databases">
        <title>Annotation for the trematode Paragonimus heterotremus.</title>
        <authorList>
            <person name="Choi Y.-J."/>
        </authorList>
    </citation>
    <scope>NUCLEOTIDE SEQUENCE</scope>
    <source>
        <strain evidence="2">LC</strain>
    </source>
</reference>
<evidence type="ECO:0000313" key="2">
    <source>
        <dbReference type="EMBL" id="KAF5400238.1"/>
    </source>
</evidence>
<evidence type="ECO:0000313" key="3">
    <source>
        <dbReference type="Proteomes" id="UP000748531"/>
    </source>
</evidence>
<dbReference type="Gene3D" id="1.20.5.340">
    <property type="match status" value="1"/>
</dbReference>